<dbReference type="InterPro" id="IPR000215">
    <property type="entry name" value="Serpin_fam"/>
</dbReference>
<dbReference type="Gene3D" id="2.30.39.10">
    <property type="entry name" value="Alpha-1-antitrypsin, domain 1"/>
    <property type="match status" value="1"/>
</dbReference>
<evidence type="ECO:0000256" key="1">
    <source>
        <dbReference type="ARBA" id="ARBA00009500"/>
    </source>
</evidence>
<dbReference type="PANTHER" id="PTHR11461">
    <property type="entry name" value="SERINE PROTEASE INHIBITOR, SERPIN"/>
    <property type="match status" value="1"/>
</dbReference>
<comment type="similarity">
    <text evidence="1 2">Belongs to the serpin family.</text>
</comment>
<evidence type="ECO:0000313" key="5">
    <source>
        <dbReference type="WBParaSite" id="PSAMB.scaffold955size38147.g9936.t1"/>
    </source>
</evidence>
<dbReference type="Proteomes" id="UP000887566">
    <property type="component" value="Unplaced"/>
</dbReference>
<reference evidence="5" key="1">
    <citation type="submission" date="2022-11" db="UniProtKB">
        <authorList>
            <consortium name="WormBaseParasite"/>
        </authorList>
    </citation>
    <scope>IDENTIFICATION</scope>
</reference>
<dbReference type="Gene3D" id="3.30.497.10">
    <property type="entry name" value="Antithrombin, subunit I, domain 2"/>
    <property type="match status" value="1"/>
</dbReference>
<feature type="domain" description="Serpin" evidence="3">
    <location>
        <begin position="12"/>
        <end position="371"/>
    </location>
</feature>
<dbReference type="WBParaSite" id="PSAMB.scaffold955size38147.g9936.t1">
    <property type="protein sequence ID" value="PSAMB.scaffold955size38147.g9936.t1"/>
    <property type="gene ID" value="PSAMB.scaffold955size38147.g9936"/>
</dbReference>
<dbReference type="PROSITE" id="PS00284">
    <property type="entry name" value="SERPIN"/>
    <property type="match status" value="1"/>
</dbReference>
<dbReference type="GO" id="GO:0004867">
    <property type="term" value="F:serine-type endopeptidase inhibitor activity"/>
    <property type="evidence" value="ECO:0007669"/>
    <property type="project" value="InterPro"/>
</dbReference>
<dbReference type="SUPFAM" id="SSF56574">
    <property type="entry name" value="Serpins"/>
    <property type="match status" value="1"/>
</dbReference>
<sequence length="372" mass="41854">MALDLAHAQFSIDLLRNLSSFDQECIVSPLAVGIALTALYSGAGGETKQQMLETIFAGLPEDDIFEIFERLVIKMSCLDKQYVVPLATRIYVQEERKVFSQVVEKISKLLMVDAVSADFRTRADSVAEQIGEWISQVTKGGVKLTRTRNSFSVDTSMLVVSAMCLKADWKYSFVPMDTRRMKFHRADESTSEVSMMNQCGIFPYMETNDVKVLGMPFVGNDYELTMYIFLPRHRHGLDDFEKSITGIRLLSLICTTEELAVDVNVPKMAISKSFDLSKAVSQLGMPSVFDRQSANFERMAGADASDCRLHVSQLLHKAVFNMNEAGTDESAKHDELSLLYRLRTEKSFVADHPFLFAIVMTNYLLFLGRFTG</sequence>
<name>A0A914XQG9_9BILA</name>
<dbReference type="GO" id="GO:0005615">
    <property type="term" value="C:extracellular space"/>
    <property type="evidence" value="ECO:0007669"/>
    <property type="project" value="InterPro"/>
</dbReference>
<dbReference type="Pfam" id="PF00079">
    <property type="entry name" value="Serpin"/>
    <property type="match status" value="1"/>
</dbReference>
<protein>
    <submittedName>
        <fullName evidence="5">Serpin domain-containing protein</fullName>
    </submittedName>
</protein>
<organism evidence="4 5">
    <name type="scientific">Plectus sambesii</name>
    <dbReference type="NCBI Taxonomy" id="2011161"/>
    <lineage>
        <taxon>Eukaryota</taxon>
        <taxon>Metazoa</taxon>
        <taxon>Ecdysozoa</taxon>
        <taxon>Nematoda</taxon>
        <taxon>Chromadorea</taxon>
        <taxon>Plectida</taxon>
        <taxon>Plectina</taxon>
        <taxon>Plectoidea</taxon>
        <taxon>Plectidae</taxon>
        <taxon>Plectus</taxon>
    </lineage>
</organism>
<evidence type="ECO:0000256" key="2">
    <source>
        <dbReference type="RuleBase" id="RU000411"/>
    </source>
</evidence>
<proteinExistence type="inferred from homology"/>
<dbReference type="InterPro" id="IPR036186">
    <property type="entry name" value="Serpin_sf"/>
</dbReference>
<keyword evidence="4" id="KW-1185">Reference proteome</keyword>
<dbReference type="InterPro" id="IPR042178">
    <property type="entry name" value="Serpin_sf_1"/>
</dbReference>
<dbReference type="PANTHER" id="PTHR11461:SF211">
    <property type="entry name" value="GH10112P-RELATED"/>
    <property type="match status" value="1"/>
</dbReference>
<evidence type="ECO:0000313" key="4">
    <source>
        <dbReference type="Proteomes" id="UP000887566"/>
    </source>
</evidence>
<dbReference type="AlphaFoldDB" id="A0A914XQG9"/>
<dbReference type="SMART" id="SM00093">
    <property type="entry name" value="SERPIN"/>
    <property type="match status" value="1"/>
</dbReference>
<accession>A0A914XQG9</accession>
<dbReference type="CDD" id="cd00172">
    <property type="entry name" value="serpin"/>
    <property type="match status" value="1"/>
</dbReference>
<dbReference type="InterPro" id="IPR023795">
    <property type="entry name" value="Serpin_CS"/>
</dbReference>
<evidence type="ECO:0000259" key="3">
    <source>
        <dbReference type="SMART" id="SM00093"/>
    </source>
</evidence>
<dbReference type="InterPro" id="IPR023796">
    <property type="entry name" value="Serpin_dom"/>
</dbReference>
<dbReference type="InterPro" id="IPR042185">
    <property type="entry name" value="Serpin_sf_2"/>
</dbReference>